<name>A0A4R5LAF1_9BURK</name>
<dbReference type="Proteomes" id="UP000295606">
    <property type="component" value="Unassembled WGS sequence"/>
</dbReference>
<sequence length="742" mass="79575">MGLSSSIQDALKKLKAHPSVTQVTVIELPGGDAIASADFDTNLASTWRAAGISPTGVRATETVEYYFPPDYPYRAPRPTLRPDFNATLPHINPHQSGERVPPCVVYGSALEVMHNDGVERLFDQMALWLEHAAENKLIDYAQGWEPMRRDQCDDMLEADPDGLAGDAVLGSVKVYPAIIAWSRETGASYGRNRRKARSALSGKEFSKLCAGVRQEGDVLIAETLLAVCWPVPEGKAGPRIVDSYQPDTVRSYADLRQLAEQVGCEQALSRFSANIDTVASAVAKTNALPIYIALAVRRPVRLIGLSTDYEFLVYRIDVSPPKGLTAANEKLVSPVLIAASMSSALLHRTSGIDDNTSRIQLGFVGCGSLGSKIAVHVARAGYSPALLVDNDRFSPHNAARHALYPSQFGRVESKSRLLANEIASFSGGRTPPIYEKSVLTLPYDDKQFAPFLSSRDSVLLNTTGSPSVRHFLAATPITARIMEACLLNLGSAGLLTLEGEYRNPSTTDLMARVFERLRQAGILRAPASEHLSMVGVGVGCNSVTLPMTDANISLIAAGVGQATLQLYPTGLSEAGMLAVARLSTDGMSVDWQHEAVGKTHVALVEPDDGWSVRVLDEAHRKMCADVAAHPAVETGGVIVGRVSMPLREITIVDVLDAPPDSKRTASAFVLGTKGMAERVHVYNETGQGVLWCLGTWHSHLMPAGPSAVDIATAKTLEGTIAGAAVLVIHRPDGYSAIVRDGY</sequence>
<proteinExistence type="predicted"/>
<organism evidence="2 3">
    <name type="scientific">Paraburkholderia guartelaensis</name>
    <dbReference type="NCBI Taxonomy" id="2546446"/>
    <lineage>
        <taxon>Bacteria</taxon>
        <taxon>Pseudomonadati</taxon>
        <taxon>Pseudomonadota</taxon>
        <taxon>Betaproteobacteria</taxon>
        <taxon>Burkholderiales</taxon>
        <taxon>Burkholderiaceae</taxon>
        <taxon>Paraburkholderia</taxon>
    </lineage>
</organism>
<dbReference type="InterPro" id="IPR000594">
    <property type="entry name" value="ThiF_NAD_FAD-bd"/>
</dbReference>
<dbReference type="Gene3D" id="3.40.50.720">
    <property type="entry name" value="NAD(P)-binding Rossmann-like Domain"/>
    <property type="match status" value="1"/>
</dbReference>
<evidence type="ECO:0000313" key="3">
    <source>
        <dbReference type="Proteomes" id="UP000295606"/>
    </source>
</evidence>
<dbReference type="SUPFAM" id="SSF69572">
    <property type="entry name" value="Activating enzymes of the ubiquitin-like proteins"/>
    <property type="match status" value="1"/>
</dbReference>
<dbReference type="GO" id="GO:0008641">
    <property type="term" value="F:ubiquitin-like modifier activating enzyme activity"/>
    <property type="evidence" value="ECO:0007669"/>
    <property type="project" value="InterPro"/>
</dbReference>
<dbReference type="Gene3D" id="3.40.140.10">
    <property type="entry name" value="Cytidine Deaminase, domain 2"/>
    <property type="match status" value="1"/>
</dbReference>
<dbReference type="Pfam" id="PF14457">
    <property type="entry name" value="Prok-E2_A"/>
    <property type="match status" value="1"/>
</dbReference>
<dbReference type="EMBL" id="SMOD01000023">
    <property type="protein sequence ID" value="TDG05090.1"/>
    <property type="molecule type" value="Genomic_DNA"/>
</dbReference>
<feature type="domain" description="THIF-type NAD/FAD binding fold" evidence="1">
    <location>
        <begin position="361"/>
        <end position="471"/>
    </location>
</feature>
<dbReference type="InterPro" id="IPR032865">
    <property type="entry name" value="Prok-E2_A"/>
</dbReference>
<evidence type="ECO:0000259" key="1">
    <source>
        <dbReference type="Pfam" id="PF00899"/>
    </source>
</evidence>
<protein>
    <recommendedName>
        <fullName evidence="1">THIF-type NAD/FAD binding fold domain-containing protein</fullName>
    </recommendedName>
</protein>
<reference evidence="2 3" key="1">
    <citation type="submission" date="2019-03" db="EMBL/GenBank/DDBJ databases">
        <title>Paraburkholderia sp. isolated from native Mimosa gymnas in Guartela State Park, Brazil.</title>
        <authorList>
            <person name="Paulitsch F."/>
            <person name="Hungria M."/>
            <person name="Delamuta J.R.M."/>
            <person name="Ribeiro R.A."/>
            <person name="Dall'Agnol R."/>
            <person name="Silva J.S.B."/>
        </authorList>
    </citation>
    <scope>NUCLEOTIDE SEQUENCE [LARGE SCALE GENOMIC DNA]</scope>
    <source>
        <strain evidence="2 3">CNPSo 3008</strain>
    </source>
</reference>
<dbReference type="AlphaFoldDB" id="A0A4R5LAF1"/>
<dbReference type="OrthoDB" id="5470925at2"/>
<dbReference type="InterPro" id="IPR035985">
    <property type="entry name" value="Ubiquitin-activating_enz"/>
</dbReference>
<dbReference type="RefSeq" id="WP_133185856.1">
    <property type="nucleotide sequence ID" value="NZ_SMOD01000023.1"/>
</dbReference>
<gene>
    <name evidence="2" type="ORF">E1N52_27025</name>
</gene>
<accession>A0A4R5LAF1</accession>
<dbReference type="Pfam" id="PF00899">
    <property type="entry name" value="ThiF"/>
    <property type="match status" value="1"/>
</dbReference>
<evidence type="ECO:0000313" key="2">
    <source>
        <dbReference type="EMBL" id="TDG05090.1"/>
    </source>
</evidence>
<comment type="caution">
    <text evidence="2">The sequence shown here is derived from an EMBL/GenBank/DDBJ whole genome shotgun (WGS) entry which is preliminary data.</text>
</comment>